<evidence type="ECO:0000313" key="7">
    <source>
        <dbReference type="EMBL" id="VDO28576.1"/>
    </source>
</evidence>
<accession>A0A0N4W811</accession>
<dbReference type="GO" id="GO:0045134">
    <property type="term" value="F:UDP phosphatase activity"/>
    <property type="evidence" value="ECO:0007669"/>
    <property type="project" value="TreeGrafter"/>
</dbReference>
<organism evidence="9">
    <name type="scientific">Haemonchus placei</name>
    <name type="common">Barber's pole worm</name>
    <dbReference type="NCBI Taxonomy" id="6290"/>
    <lineage>
        <taxon>Eukaryota</taxon>
        <taxon>Metazoa</taxon>
        <taxon>Ecdysozoa</taxon>
        <taxon>Nematoda</taxon>
        <taxon>Chromadorea</taxon>
        <taxon>Rhabditida</taxon>
        <taxon>Rhabditina</taxon>
        <taxon>Rhabditomorpha</taxon>
        <taxon>Strongyloidea</taxon>
        <taxon>Trichostrongylidae</taxon>
        <taxon>Haemonchus</taxon>
    </lineage>
</organism>
<dbReference type="WBParaSite" id="HPLM_0000631301-mRNA-1">
    <property type="protein sequence ID" value="HPLM_0000631301-mRNA-1"/>
    <property type="gene ID" value="HPLM_0000631301"/>
</dbReference>
<protein>
    <submittedName>
        <fullName evidence="9">Apyrase</fullName>
    </submittedName>
</protein>
<evidence type="ECO:0000313" key="9">
    <source>
        <dbReference type="WBParaSite" id="HPLM_0000631301-mRNA-1"/>
    </source>
</evidence>
<dbReference type="STRING" id="6290.A0A0N4W811"/>
<dbReference type="AlphaFoldDB" id="A0A0N4W811"/>
<feature type="binding site" evidence="6">
    <location>
        <position position="153"/>
    </location>
    <ligand>
        <name>Ca(2+)</name>
        <dbReference type="ChEBI" id="CHEBI:29108"/>
    </ligand>
</feature>
<evidence type="ECO:0000313" key="8">
    <source>
        <dbReference type="Proteomes" id="UP000268014"/>
    </source>
</evidence>
<keyword evidence="4 6" id="KW-0106">Calcium</keyword>
<keyword evidence="2 6" id="KW-0479">Metal-binding</keyword>
<evidence type="ECO:0000256" key="1">
    <source>
        <dbReference type="ARBA" id="ARBA00001913"/>
    </source>
</evidence>
<sequence>MLTYYLEINLKINKNPDQMNVLTKRFRAMNVKGRAMELSDLSVFHNRILTPDDRTGLISEIKDDKIIPWVFLNSRPGNTTDPFKCEWMTIKDDLLYVGSHGVEYKGKVTHKNNIWIKTVTPKGERYESFNNSPDLEQFEFITIGRLFPKRGYSAFDFIPGTDDELIVALKSKEVAGKKTASFITVFNINGQVILKDKKLSGNYKFEGLYFI</sequence>
<dbReference type="GO" id="GO:0004382">
    <property type="term" value="F:GDP phosphatase activity"/>
    <property type="evidence" value="ECO:0007669"/>
    <property type="project" value="TreeGrafter"/>
</dbReference>
<reference evidence="7 8" key="2">
    <citation type="submission" date="2018-11" db="EMBL/GenBank/DDBJ databases">
        <authorList>
            <consortium name="Pathogen Informatics"/>
        </authorList>
    </citation>
    <scope>NUCLEOTIDE SEQUENCE [LARGE SCALE GENOMIC DNA]</scope>
    <source>
        <strain evidence="7 8">MHpl1</strain>
    </source>
</reference>
<name>A0A0N4W811_HAEPC</name>
<dbReference type="Pfam" id="PF06079">
    <property type="entry name" value="Apyrase"/>
    <property type="match status" value="2"/>
</dbReference>
<dbReference type="GO" id="GO:0005509">
    <property type="term" value="F:calcium ion binding"/>
    <property type="evidence" value="ECO:0007669"/>
    <property type="project" value="InterPro"/>
</dbReference>
<proteinExistence type="inferred from homology"/>
<evidence type="ECO:0000256" key="6">
    <source>
        <dbReference type="PIRSR" id="PIRSR609283-1"/>
    </source>
</evidence>
<dbReference type="Proteomes" id="UP000268014">
    <property type="component" value="Unassembled WGS sequence"/>
</dbReference>
<comment type="cofactor">
    <cofactor evidence="1 6">
        <name>Ca(2+)</name>
        <dbReference type="ChEBI" id="CHEBI:29108"/>
    </cofactor>
</comment>
<dbReference type="SUPFAM" id="SSF101887">
    <property type="entry name" value="Apyrase"/>
    <property type="match status" value="1"/>
</dbReference>
<keyword evidence="3" id="KW-0378">Hydrolase</keyword>
<feature type="binding site" evidence="6">
    <location>
        <position position="86"/>
    </location>
    <ligand>
        <name>Ca(2+)</name>
        <dbReference type="ChEBI" id="CHEBI:29108"/>
    </ligand>
</feature>
<dbReference type="Gene3D" id="2.120.10.100">
    <property type="entry name" value="Apyrase"/>
    <property type="match status" value="2"/>
</dbReference>
<dbReference type="PANTHER" id="PTHR13023">
    <property type="entry name" value="APYRASE"/>
    <property type="match status" value="1"/>
</dbReference>
<dbReference type="OrthoDB" id="25028at2759"/>
<dbReference type="GO" id="GO:0030166">
    <property type="term" value="P:proteoglycan biosynthetic process"/>
    <property type="evidence" value="ECO:0007669"/>
    <property type="project" value="TreeGrafter"/>
</dbReference>
<dbReference type="PANTHER" id="PTHR13023:SF3">
    <property type="entry name" value="SOLUBLE CALCIUM-ACTIVATED NUCLEOTIDASE 1"/>
    <property type="match status" value="1"/>
</dbReference>
<feature type="binding site" evidence="6">
    <location>
        <position position="40"/>
    </location>
    <ligand>
        <name>Ca(2+)</name>
        <dbReference type="ChEBI" id="CHEBI:29108"/>
    </ligand>
</feature>
<dbReference type="InterPro" id="IPR036258">
    <property type="entry name" value="Apyrase_sf"/>
</dbReference>
<evidence type="ECO:0000256" key="2">
    <source>
        <dbReference type="ARBA" id="ARBA00022723"/>
    </source>
</evidence>
<dbReference type="EMBL" id="UZAF01016474">
    <property type="protein sequence ID" value="VDO28576.1"/>
    <property type="molecule type" value="Genomic_DNA"/>
</dbReference>
<evidence type="ECO:0000256" key="4">
    <source>
        <dbReference type="ARBA" id="ARBA00022837"/>
    </source>
</evidence>
<feature type="binding site" evidence="6">
    <location>
        <position position="39"/>
    </location>
    <ligand>
        <name>Ca(2+)</name>
        <dbReference type="ChEBI" id="CHEBI:29108"/>
    </ligand>
</feature>
<evidence type="ECO:0000256" key="5">
    <source>
        <dbReference type="ARBA" id="ARBA00025738"/>
    </source>
</evidence>
<keyword evidence="8" id="KW-1185">Reference proteome</keyword>
<reference evidence="9" key="1">
    <citation type="submission" date="2017-02" db="UniProtKB">
        <authorList>
            <consortium name="WormBaseParasite"/>
        </authorList>
    </citation>
    <scope>IDENTIFICATION</scope>
</reference>
<feature type="binding site" evidence="6">
    <location>
        <position position="206"/>
    </location>
    <ligand>
        <name>Ca(2+)</name>
        <dbReference type="ChEBI" id="CHEBI:29108"/>
    </ligand>
</feature>
<dbReference type="InterPro" id="IPR009283">
    <property type="entry name" value="Apyrase"/>
</dbReference>
<gene>
    <name evidence="7" type="ORF">HPLM_LOCUS6305</name>
</gene>
<evidence type="ECO:0000256" key="3">
    <source>
        <dbReference type="ARBA" id="ARBA00022801"/>
    </source>
</evidence>
<comment type="similarity">
    <text evidence="5">Belongs to the apyrase family.</text>
</comment>